<proteinExistence type="predicted"/>
<dbReference type="EMBL" id="JANPWB010000011">
    <property type="protein sequence ID" value="KAJ1125047.1"/>
    <property type="molecule type" value="Genomic_DNA"/>
</dbReference>
<protein>
    <submittedName>
        <fullName evidence="2">Uncharacterized protein</fullName>
    </submittedName>
</protein>
<evidence type="ECO:0000313" key="2">
    <source>
        <dbReference type="EMBL" id="KAJ1125047.1"/>
    </source>
</evidence>
<feature type="region of interest" description="Disordered" evidence="1">
    <location>
        <begin position="1"/>
        <end position="75"/>
    </location>
</feature>
<dbReference type="Proteomes" id="UP001066276">
    <property type="component" value="Chromosome 7"/>
</dbReference>
<name>A0AAV7PCC2_PLEWA</name>
<accession>A0AAV7PCC2</accession>
<keyword evidence="3" id="KW-1185">Reference proteome</keyword>
<comment type="caution">
    <text evidence="2">The sequence shown here is derived from an EMBL/GenBank/DDBJ whole genome shotgun (WGS) entry which is preliminary data.</text>
</comment>
<gene>
    <name evidence="2" type="ORF">NDU88_003486</name>
</gene>
<organism evidence="2 3">
    <name type="scientific">Pleurodeles waltl</name>
    <name type="common">Iberian ribbed newt</name>
    <dbReference type="NCBI Taxonomy" id="8319"/>
    <lineage>
        <taxon>Eukaryota</taxon>
        <taxon>Metazoa</taxon>
        <taxon>Chordata</taxon>
        <taxon>Craniata</taxon>
        <taxon>Vertebrata</taxon>
        <taxon>Euteleostomi</taxon>
        <taxon>Amphibia</taxon>
        <taxon>Batrachia</taxon>
        <taxon>Caudata</taxon>
        <taxon>Salamandroidea</taxon>
        <taxon>Salamandridae</taxon>
        <taxon>Pleurodelinae</taxon>
        <taxon>Pleurodeles</taxon>
    </lineage>
</organism>
<evidence type="ECO:0000313" key="3">
    <source>
        <dbReference type="Proteomes" id="UP001066276"/>
    </source>
</evidence>
<reference evidence="2" key="1">
    <citation type="journal article" date="2022" name="bioRxiv">
        <title>Sequencing and chromosome-scale assembly of the giantPleurodeles waltlgenome.</title>
        <authorList>
            <person name="Brown T."/>
            <person name="Elewa A."/>
            <person name="Iarovenko S."/>
            <person name="Subramanian E."/>
            <person name="Araus A.J."/>
            <person name="Petzold A."/>
            <person name="Susuki M."/>
            <person name="Suzuki K.-i.T."/>
            <person name="Hayashi T."/>
            <person name="Toyoda A."/>
            <person name="Oliveira C."/>
            <person name="Osipova E."/>
            <person name="Leigh N.D."/>
            <person name="Simon A."/>
            <person name="Yun M.H."/>
        </authorList>
    </citation>
    <scope>NUCLEOTIDE SEQUENCE</scope>
    <source>
        <strain evidence="2">20211129_DDA</strain>
        <tissue evidence="2">Liver</tissue>
    </source>
</reference>
<sequence>MTGADSAPGTPERPGADANQEPAQPVTWWSRGGSRTSGALKTPISAENERGGEEEEEDEVIEEPGLSLKCSKVDN</sequence>
<feature type="compositionally biased region" description="Acidic residues" evidence="1">
    <location>
        <begin position="52"/>
        <end position="62"/>
    </location>
</feature>
<evidence type="ECO:0000256" key="1">
    <source>
        <dbReference type="SAM" id="MobiDB-lite"/>
    </source>
</evidence>
<dbReference type="AlphaFoldDB" id="A0AAV7PCC2"/>